<dbReference type="EMBL" id="KN838223">
    <property type="protein sequence ID" value="KIJ22451.1"/>
    <property type="molecule type" value="Genomic_DNA"/>
</dbReference>
<gene>
    <name evidence="2" type="ORF">M422DRAFT_277108</name>
</gene>
<accession>A0A0C9UAC2</accession>
<sequence>MPRATKASKTPSKKCGQKRANNAQPAESPTSIVALLQLKDNSLLQYGLSRGTIEKYKLRLAQGGEWLEGQVELENKNIEPDQGRPWTLDQLKRAFDMTQNEISAQILSIFIAHMCFSINLGKSTAEQIHAAFKWWWSQ</sequence>
<organism evidence="2 3">
    <name type="scientific">Sphaerobolus stellatus (strain SS14)</name>
    <dbReference type="NCBI Taxonomy" id="990650"/>
    <lineage>
        <taxon>Eukaryota</taxon>
        <taxon>Fungi</taxon>
        <taxon>Dikarya</taxon>
        <taxon>Basidiomycota</taxon>
        <taxon>Agaricomycotina</taxon>
        <taxon>Agaricomycetes</taxon>
        <taxon>Phallomycetidae</taxon>
        <taxon>Geastrales</taxon>
        <taxon>Sphaerobolaceae</taxon>
        <taxon>Sphaerobolus</taxon>
    </lineage>
</organism>
<evidence type="ECO:0000313" key="2">
    <source>
        <dbReference type="EMBL" id="KIJ22451.1"/>
    </source>
</evidence>
<evidence type="ECO:0000256" key="1">
    <source>
        <dbReference type="SAM" id="MobiDB-lite"/>
    </source>
</evidence>
<proteinExistence type="predicted"/>
<dbReference type="HOGENOM" id="CLU_131676_0_0_1"/>
<dbReference type="AlphaFoldDB" id="A0A0C9UAC2"/>
<reference evidence="2 3" key="1">
    <citation type="submission" date="2014-06" db="EMBL/GenBank/DDBJ databases">
        <title>Evolutionary Origins and Diversification of the Mycorrhizal Mutualists.</title>
        <authorList>
            <consortium name="DOE Joint Genome Institute"/>
            <consortium name="Mycorrhizal Genomics Consortium"/>
            <person name="Kohler A."/>
            <person name="Kuo A."/>
            <person name="Nagy L.G."/>
            <person name="Floudas D."/>
            <person name="Copeland A."/>
            <person name="Barry K.W."/>
            <person name="Cichocki N."/>
            <person name="Veneault-Fourrey C."/>
            <person name="LaButti K."/>
            <person name="Lindquist E.A."/>
            <person name="Lipzen A."/>
            <person name="Lundell T."/>
            <person name="Morin E."/>
            <person name="Murat C."/>
            <person name="Riley R."/>
            <person name="Ohm R."/>
            <person name="Sun H."/>
            <person name="Tunlid A."/>
            <person name="Henrissat B."/>
            <person name="Grigoriev I.V."/>
            <person name="Hibbett D.S."/>
            <person name="Martin F."/>
        </authorList>
    </citation>
    <scope>NUCLEOTIDE SEQUENCE [LARGE SCALE GENOMIC DNA]</scope>
    <source>
        <strain evidence="2 3">SS14</strain>
    </source>
</reference>
<keyword evidence="3" id="KW-1185">Reference proteome</keyword>
<evidence type="ECO:0000313" key="3">
    <source>
        <dbReference type="Proteomes" id="UP000054279"/>
    </source>
</evidence>
<feature type="region of interest" description="Disordered" evidence="1">
    <location>
        <begin position="1"/>
        <end position="27"/>
    </location>
</feature>
<dbReference type="Proteomes" id="UP000054279">
    <property type="component" value="Unassembled WGS sequence"/>
</dbReference>
<protein>
    <submittedName>
        <fullName evidence="2">Uncharacterized protein</fullName>
    </submittedName>
</protein>
<name>A0A0C9UAC2_SPHS4</name>